<dbReference type="EMBL" id="RJMB01000029">
    <property type="protein sequence ID" value="RNL81811.1"/>
    <property type="molecule type" value="Genomic_DNA"/>
</dbReference>
<dbReference type="PANTHER" id="PTHR33608">
    <property type="entry name" value="BLL2464 PROTEIN"/>
    <property type="match status" value="1"/>
</dbReference>
<feature type="domain" description="DUF58" evidence="1">
    <location>
        <begin position="50"/>
        <end position="278"/>
    </location>
</feature>
<dbReference type="OrthoDB" id="9776116at2"/>
<dbReference type="RefSeq" id="WP_123203189.1">
    <property type="nucleotide sequence ID" value="NZ_RJMB01000029.1"/>
</dbReference>
<dbReference type="AlphaFoldDB" id="A0A3N0E1U5"/>
<dbReference type="Proteomes" id="UP000269198">
    <property type="component" value="Unassembled WGS sequence"/>
</dbReference>
<comment type="caution">
    <text evidence="2">The sequence shown here is derived from an EMBL/GenBank/DDBJ whole genome shotgun (WGS) entry which is preliminary data.</text>
</comment>
<proteinExistence type="predicted"/>
<organism evidence="2 3">
    <name type="scientific">Halostreptopolyspora alba</name>
    <dbReference type="NCBI Taxonomy" id="2487137"/>
    <lineage>
        <taxon>Bacteria</taxon>
        <taxon>Bacillati</taxon>
        <taxon>Actinomycetota</taxon>
        <taxon>Actinomycetes</taxon>
        <taxon>Streptosporangiales</taxon>
        <taxon>Nocardiopsidaceae</taxon>
        <taxon>Halostreptopolyspora</taxon>
    </lineage>
</organism>
<keyword evidence="3" id="KW-1185">Reference proteome</keyword>
<sequence length="327" mass="36731">MTEHSTHPSFDPRLHAALRRLDLRIVRRLEGFLHGEHLGMRLGPGSESAEARQYQPGEDDVRLMDWSVTARTTQPHVRDLVADRELESWTLVDMSASMDFGTAAQEKRDLALGALAAVNILTQRIGDRFGAHILHRGQIRRWPARSGKAALLSLLSTVAAAPRAHANEPGEGGATLSDAITDLARMRTRRGLQVVISDFLETPLTATEQSPAPWERGLRQLALRNQVLAVEVIDPRELDLPNIGLVTMQDPETGHTREVHLNQKVRQRYREAAATQRTAIRAGLRRCGVPHLVLRTDRDWIMDMARFVVEQRRTAHRLARHTPAIPR</sequence>
<protein>
    <submittedName>
        <fullName evidence="2">DUF58 domain-containing protein</fullName>
    </submittedName>
</protein>
<evidence type="ECO:0000313" key="2">
    <source>
        <dbReference type="EMBL" id="RNL81811.1"/>
    </source>
</evidence>
<dbReference type="PANTHER" id="PTHR33608:SF6">
    <property type="entry name" value="BLL2464 PROTEIN"/>
    <property type="match status" value="1"/>
</dbReference>
<dbReference type="InterPro" id="IPR036465">
    <property type="entry name" value="vWFA_dom_sf"/>
</dbReference>
<accession>A0A3N0E1U5</accession>
<gene>
    <name evidence="2" type="ORF">EFW17_21205</name>
</gene>
<evidence type="ECO:0000259" key="1">
    <source>
        <dbReference type="Pfam" id="PF01882"/>
    </source>
</evidence>
<dbReference type="Pfam" id="PF01882">
    <property type="entry name" value="DUF58"/>
    <property type="match status" value="1"/>
</dbReference>
<reference evidence="2 3" key="1">
    <citation type="submission" date="2018-11" db="EMBL/GenBank/DDBJ databases">
        <title>The genome draft of YIM 96095.</title>
        <authorList>
            <person name="Tang S.-K."/>
            <person name="Chunyu W.-X."/>
            <person name="Feng Y.-Z."/>
        </authorList>
    </citation>
    <scope>NUCLEOTIDE SEQUENCE [LARGE SCALE GENOMIC DNA]</scope>
    <source>
        <strain evidence="2 3">YIM 96095</strain>
    </source>
</reference>
<evidence type="ECO:0000313" key="3">
    <source>
        <dbReference type="Proteomes" id="UP000269198"/>
    </source>
</evidence>
<dbReference type="InterPro" id="IPR002881">
    <property type="entry name" value="DUF58"/>
</dbReference>
<dbReference type="SUPFAM" id="SSF53300">
    <property type="entry name" value="vWA-like"/>
    <property type="match status" value="1"/>
</dbReference>
<name>A0A3N0E1U5_9ACTN</name>